<accession>A0ACC3CFX7</accession>
<proteinExistence type="predicted"/>
<name>A0ACC3CFX7_PYRYE</name>
<organism evidence="1 2">
    <name type="scientific">Pyropia yezoensis</name>
    <name type="common">Susabi-nori</name>
    <name type="synonym">Porphyra yezoensis</name>
    <dbReference type="NCBI Taxonomy" id="2788"/>
    <lineage>
        <taxon>Eukaryota</taxon>
        <taxon>Rhodophyta</taxon>
        <taxon>Bangiophyceae</taxon>
        <taxon>Bangiales</taxon>
        <taxon>Bangiaceae</taxon>
        <taxon>Pyropia</taxon>
    </lineage>
</organism>
<dbReference type="EMBL" id="CM020620">
    <property type="protein sequence ID" value="KAK1869087.1"/>
    <property type="molecule type" value="Genomic_DNA"/>
</dbReference>
<dbReference type="Proteomes" id="UP000798662">
    <property type="component" value="Chromosome 3"/>
</dbReference>
<comment type="caution">
    <text evidence="1">The sequence shown here is derived from an EMBL/GenBank/DDBJ whole genome shotgun (WGS) entry which is preliminary data.</text>
</comment>
<keyword evidence="2" id="KW-1185">Reference proteome</keyword>
<evidence type="ECO:0000313" key="1">
    <source>
        <dbReference type="EMBL" id="KAK1869087.1"/>
    </source>
</evidence>
<sequence length="518" mass="54463">MGQGPRWKEIEDVALARAVSHVSQDPITGTDQRYKEYWAAIFFAWKKLLPPAMRRVYNTPAARAGNEADDEEEDQSDGKRTITALQRRFSLISVGVHKLRSCFAEVEKRKVTGHPTFNDKVSAAVAIYCGKEVHAAIRQDRETDIADCRTRKRPAKAVTCPFVEVWKILRKTNKFSGAAAAAAAAAPMPVPADSVLNEAEIESLDAADAALYQSRPQGCKAAKRDRAEGIAEARSADQAADEAGQRDAGTPASSMWIAQQVSMYLGAEGAAATGYRSTLAEAAEGRAAAIVAHAAGVATAADVDQAVAVDEGGASRTSTESSAGGDKRRRLSPTLAPPPSPAAVSIDEDVGVVVAGPVATPPAVAAGPAVVPPHADGAFLSANGQEPAVPVSLAPRGSALSPAMRALPSPGGWWEETRNIPAELMPDVNVFPVMREPARRVPVSPAAAPEISAAGPTPSPEITPAVTDGGIRYLPLPKKVPQDLAPYRALAANSSDSDGEYDESDNEDMKPYILNDSD</sequence>
<reference evidence="1" key="1">
    <citation type="submission" date="2019-11" db="EMBL/GenBank/DDBJ databases">
        <title>Nori genome reveals adaptations in red seaweeds to the harsh intertidal environment.</title>
        <authorList>
            <person name="Wang D."/>
            <person name="Mao Y."/>
        </authorList>
    </citation>
    <scope>NUCLEOTIDE SEQUENCE</scope>
    <source>
        <tissue evidence="1">Gametophyte</tissue>
    </source>
</reference>
<gene>
    <name evidence="1" type="ORF">I4F81_011569</name>
</gene>
<evidence type="ECO:0000313" key="2">
    <source>
        <dbReference type="Proteomes" id="UP000798662"/>
    </source>
</evidence>
<protein>
    <submittedName>
        <fullName evidence="1">Uncharacterized protein</fullName>
    </submittedName>
</protein>